<evidence type="ECO:0000256" key="4">
    <source>
        <dbReference type="ARBA" id="ARBA00023242"/>
    </source>
</evidence>
<dbReference type="AlphaFoldDB" id="A0AAV9LI92"/>
<dbReference type="SUPFAM" id="SSF47459">
    <property type="entry name" value="HLH, helix-loop-helix DNA-binding domain"/>
    <property type="match status" value="1"/>
</dbReference>
<dbReference type="Gene3D" id="4.10.280.10">
    <property type="entry name" value="Helix-loop-helix DNA-binding domain"/>
    <property type="match status" value="1"/>
</dbReference>
<gene>
    <name evidence="6" type="ORF">R3W88_028200</name>
</gene>
<evidence type="ECO:0000256" key="1">
    <source>
        <dbReference type="ARBA" id="ARBA00004123"/>
    </source>
</evidence>
<dbReference type="InterPro" id="IPR011598">
    <property type="entry name" value="bHLH_dom"/>
</dbReference>
<dbReference type="PROSITE" id="PS50888">
    <property type="entry name" value="BHLH"/>
    <property type="match status" value="1"/>
</dbReference>
<keyword evidence="4" id="KW-0539">Nucleus</keyword>
<dbReference type="GO" id="GO:0046983">
    <property type="term" value="F:protein dimerization activity"/>
    <property type="evidence" value="ECO:0007669"/>
    <property type="project" value="InterPro"/>
</dbReference>
<proteinExistence type="predicted"/>
<evidence type="ECO:0000313" key="7">
    <source>
        <dbReference type="Proteomes" id="UP001311915"/>
    </source>
</evidence>
<comment type="subcellular location">
    <subcellularLocation>
        <location evidence="1">Nucleus</location>
    </subcellularLocation>
</comment>
<dbReference type="PANTHER" id="PTHR13935:SF89">
    <property type="entry name" value="TRANSCRIPTION FACTOR BHLH101-LIKE"/>
    <property type="match status" value="1"/>
</dbReference>
<dbReference type="GO" id="GO:0000981">
    <property type="term" value="F:DNA-binding transcription factor activity, RNA polymerase II-specific"/>
    <property type="evidence" value="ECO:0007669"/>
    <property type="project" value="TreeGrafter"/>
</dbReference>
<evidence type="ECO:0000256" key="2">
    <source>
        <dbReference type="ARBA" id="ARBA00023015"/>
    </source>
</evidence>
<keyword evidence="3" id="KW-0804">Transcription</keyword>
<name>A0AAV9LI92_9SOLN</name>
<keyword evidence="2" id="KW-0805">Transcription regulation</keyword>
<dbReference type="Pfam" id="PF00010">
    <property type="entry name" value="HLH"/>
    <property type="match status" value="1"/>
</dbReference>
<dbReference type="EMBL" id="JAWPEI010000006">
    <property type="protein sequence ID" value="KAK4725421.1"/>
    <property type="molecule type" value="Genomic_DNA"/>
</dbReference>
<protein>
    <recommendedName>
        <fullName evidence="5">BHLH domain-containing protein</fullName>
    </recommendedName>
</protein>
<dbReference type="PANTHER" id="PTHR13935">
    <property type="entry name" value="ACHAETE-SCUTE TRANSCRIPTION FACTOR-RELATED"/>
    <property type="match status" value="1"/>
</dbReference>
<comment type="caution">
    <text evidence="6">The sequence shown here is derived from an EMBL/GenBank/DDBJ whole genome shotgun (WGS) entry which is preliminary data.</text>
</comment>
<evidence type="ECO:0000313" key="6">
    <source>
        <dbReference type="EMBL" id="KAK4725421.1"/>
    </source>
</evidence>
<dbReference type="SMART" id="SM00353">
    <property type="entry name" value="HLH"/>
    <property type="match status" value="1"/>
</dbReference>
<dbReference type="GO" id="GO:0090575">
    <property type="term" value="C:RNA polymerase II transcription regulator complex"/>
    <property type="evidence" value="ECO:0007669"/>
    <property type="project" value="TreeGrafter"/>
</dbReference>
<evidence type="ECO:0000259" key="5">
    <source>
        <dbReference type="PROSITE" id="PS50888"/>
    </source>
</evidence>
<dbReference type="InterPro" id="IPR015660">
    <property type="entry name" value="MASH1/Ascl1a-like"/>
</dbReference>
<dbReference type="GO" id="GO:0000977">
    <property type="term" value="F:RNA polymerase II transcription regulatory region sequence-specific DNA binding"/>
    <property type="evidence" value="ECO:0007669"/>
    <property type="project" value="TreeGrafter"/>
</dbReference>
<dbReference type="InterPro" id="IPR036638">
    <property type="entry name" value="HLH_DNA-bd_sf"/>
</dbReference>
<organism evidence="6 7">
    <name type="scientific">Solanum pinnatisectum</name>
    <name type="common">tansyleaf nightshade</name>
    <dbReference type="NCBI Taxonomy" id="50273"/>
    <lineage>
        <taxon>Eukaryota</taxon>
        <taxon>Viridiplantae</taxon>
        <taxon>Streptophyta</taxon>
        <taxon>Embryophyta</taxon>
        <taxon>Tracheophyta</taxon>
        <taxon>Spermatophyta</taxon>
        <taxon>Magnoliopsida</taxon>
        <taxon>eudicotyledons</taxon>
        <taxon>Gunneridae</taxon>
        <taxon>Pentapetalae</taxon>
        <taxon>asterids</taxon>
        <taxon>lamiids</taxon>
        <taxon>Solanales</taxon>
        <taxon>Solanaceae</taxon>
        <taxon>Solanoideae</taxon>
        <taxon>Solaneae</taxon>
        <taxon>Solanum</taxon>
    </lineage>
</organism>
<sequence>MLDFSSSNIFPTMNSIGWSFEEPLSYDDHQNNMTTITTSQFQTDQNNKLFEGSRVDNTIYLPLSHHQQQCSKKSEFDVDELGAERLLMEKKLNHNASERNRRKKMNFLYTTLRSLLPPTNKHQKKKLSFPATVSYVQEYIPELKKEIERLSKTKDLLLSKKSNYSLLQIDDNKRKLIMGGTSSNSSTTSICATQLSNGQVLVQISTTQENDFTISQVSASLEEDGLILLNASSFKSFGDKVFHSLHFQMQGPIEMDIQILKMKLLVMCEKRKKESYIV</sequence>
<reference evidence="6 7" key="1">
    <citation type="submission" date="2023-10" db="EMBL/GenBank/DDBJ databases">
        <title>Genome-Wide Identification Analysis in wild type Solanum Pinnatisectum Reveals Some Genes Defensing Phytophthora Infestans.</title>
        <authorList>
            <person name="Sun C."/>
        </authorList>
    </citation>
    <scope>NUCLEOTIDE SEQUENCE [LARGE SCALE GENOMIC DNA]</scope>
    <source>
        <strain evidence="6">LQN</strain>
        <tissue evidence="6">Leaf</tissue>
    </source>
</reference>
<feature type="domain" description="BHLH" evidence="5">
    <location>
        <begin position="89"/>
        <end position="143"/>
    </location>
</feature>
<evidence type="ECO:0000256" key="3">
    <source>
        <dbReference type="ARBA" id="ARBA00023163"/>
    </source>
</evidence>
<accession>A0AAV9LI92</accession>
<keyword evidence="7" id="KW-1185">Reference proteome</keyword>
<dbReference type="Proteomes" id="UP001311915">
    <property type="component" value="Unassembled WGS sequence"/>
</dbReference>